<evidence type="ECO:0000256" key="2">
    <source>
        <dbReference type="SAM" id="Phobius"/>
    </source>
</evidence>
<feature type="compositionally biased region" description="Low complexity" evidence="1">
    <location>
        <begin position="136"/>
        <end position="168"/>
    </location>
</feature>
<reference evidence="3 4" key="1">
    <citation type="submission" date="2019-01" db="EMBL/GenBank/DDBJ databases">
        <title>Lactibacter flavus gen. nov., sp. nov., a novel bacterium of the family Propionibacteriaceae isolated from raw milk and dairy products.</title>
        <authorList>
            <person name="Huptas C."/>
            <person name="Wenning M."/>
            <person name="Breitenwieser F."/>
            <person name="Doll E."/>
            <person name="Von Neubeck M."/>
            <person name="Busse H.-J."/>
            <person name="Scherer S."/>
        </authorList>
    </citation>
    <scope>NUCLEOTIDE SEQUENCE [LARGE SCALE GENOMIC DNA]</scope>
    <source>
        <strain evidence="3 4">DSM 22130</strain>
    </source>
</reference>
<dbReference type="Proteomes" id="UP000291933">
    <property type="component" value="Unassembled WGS sequence"/>
</dbReference>
<keyword evidence="2" id="KW-0472">Membrane</keyword>
<protein>
    <submittedName>
        <fullName evidence="3">Uncharacterized protein</fullName>
    </submittedName>
</protein>
<organism evidence="3 4">
    <name type="scientific">Propioniciclava tarda</name>
    <dbReference type="NCBI Taxonomy" id="433330"/>
    <lineage>
        <taxon>Bacteria</taxon>
        <taxon>Bacillati</taxon>
        <taxon>Actinomycetota</taxon>
        <taxon>Actinomycetes</taxon>
        <taxon>Propionibacteriales</taxon>
        <taxon>Propionibacteriaceae</taxon>
        <taxon>Propioniciclava</taxon>
    </lineage>
</organism>
<keyword evidence="2" id="KW-1133">Transmembrane helix</keyword>
<keyword evidence="2" id="KW-0812">Transmembrane</keyword>
<proteinExistence type="predicted"/>
<gene>
    <name evidence="3" type="ORF">ET996_08780</name>
</gene>
<sequence length="345" mass="34205">MSTPPYQPPDSAAPSKPDASGGDAPTTSEPAAAPASGVPSYGPPSHAGASGSTVPSYGPPVPGSPADSPTSKGYAPPAAEPPVQQAVAPGYTPPSVGEAQSTPTHPTAGYTPPSVGGGAHSTPAQPVTGYTPPSMGGHAPAPAQGYQPPAQGGVPSAPPATTSPQAPIAFPPLSHSENTQPPVAEPPTPDGPSTARPGMNPLVLIGAALLVLVIVGFAIAWLLGAFSPKMSHLPARVGSYALDSSTQKSSATIYDSGTYRAGSGDLYTASIVKDAPDPAAAFNKAAADTRLQQGDVYCVGVSKTGKGATCTILLPTGSAVKVEASTRHTAQETAQFTQDLRDGIK</sequence>
<feature type="compositionally biased region" description="Low complexity" evidence="1">
    <location>
        <begin position="9"/>
        <end position="36"/>
    </location>
</feature>
<evidence type="ECO:0000313" key="3">
    <source>
        <dbReference type="EMBL" id="TBT94863.1"/>
    </source>
</evidence>
<dbReference type="RefSeq" id="WP_131172179.1">
    <property type="nucleotide sequence ID" value="NZ_FXTL01000009.1"/>
</dbReference>
<evidence type="ECO:0000313" key="4">
    <source>
        <dbReference type="Proteomes" id="UP000291933"/>
    </source>
</evidence>
<evidence type="ECO:0000256" key="1">
    <source>
        <dbReference type="SAM" id="MobiDB-lite"/>
    </source>
</evidence>
<feature type="compositionally biased region" description="Low complexity" evidence="1">
    <location>
        <begin position="75"/>
        <end position="89"/>
    </location>
</feature>
<accession>A0A4Q9KK87</accession>
<feature type="region of interest" description="Disordered" evidence="1">
    <location>
        <begin position="1"/>
        <end position="195"/>
    </location>
</feature>
<name>A0A4Q9KK87_PROTD</name>
<dbReference type="AlphaFoldDB" id="A0A4Q9KK87"/>
<feature type="transmembrane region" description="Helical" evidence="2">
    <location>
        <begin position="202"/>
        <end position="226"/>
    </location>
</feature>
<keyword evidence="4" id="KW-1185">Reference proteome</keyword>
<comment type="caution">
    <text evidence="3">The sequence shown here is derived from an EMBL/GenBank/DDBJ whole genome shotgun (WGS) entry which is preliminary data.</text>
</comment>
<dbReference type="EMBL" id="SDMR01000009">
    <property type="protein sequence ID" value="TBT94863.1"/>
    <property type="molecule type" value="Genomic_DNA"/>
</dbReference>